<dbReference type="SUPFAM" id="SSF55083">
    <property type="entry name" value="6-hydroxymethyl-7,8-dihydropterin pyrophosphokinase, HPPK"/>
    <property type="match status" value="1"/>
</dbReference>
<evidence type="ECO:0000256" key="5">
    <source>
        <dbReference type="ARBA" id="ARBA00022777"/>
    </source>
</evidence>
<evidence type="ECO:0000256" key="6">
    <source>
        <dbReference type="ARBA" id="ARBA00022840"/>
    </source>
</evidence>
<gene>
    <name evidence="9" type="primary">folK</name>
    <name evidence="9" type="ORF">E4656_13570</name>
</gene>
<proteinExistence type="predicted"/>
<name>A0A4Z0WC98_9GAMM</name>
<reference evidence="9 10" key="1">
    <citation type="submission" date="2019-04" db="EMBL/GenBank/DDBJ databases">
        <title>Natronospirillum operosus gen. nov., sp. nov., a haloalkaliphilic satellite isolated from decaying biomass of laboratory culture of cyanobacterium Geitlerinema sp. and proposal of Natronospirillaceae fam. nov. and Saccharospirillaceae fam. nov.</title>
        <authorList>
            <person name="Kevbrin V."/>
            <person name="Boltyanskaya Y."/>
            <person name="Koziaeva V."/>
            <person name="Grouzdev D.S."/>
            <person name="Park M."/>
            <person name="Cho J."/>
        </authorList>
    </citation>
    <scope>NUCLEOTIDE SEQUENCE [LARGE SCALE GENOMIC DNA]</scope>
    <source>
        <strain evidence="9 10">G-116</strain>
    </source>
</reference>
<evidence type="ECO:0000256" key="4">
    <source>
        <dbReference type="ARBA" id="ARBA00022741"/>
    </source>
</evidence>
<organism evidence="9 10">
    <name type="scientific">Natronospirillum operosum</name>
    <dbReference type="NCBI Taxonomy" id="2759953"/>
    <lineage>
        <taxon>Bacteria</taxon>
        <taxon>Pseudomonadati</taxon>
        <taxon>Pseudomonadota</taxon>
        <taxon>Gammaproteobacteria</taxon>
        <taxon>Oceanospirillales</taxon>
        <taxon>Natronospirillaceae</taxon>
        <taxon>Natronospirillum</taxon>
    </lineage>
</organism>
<dbReference type="NCBIfam" id="TIGR01498">
    <property type="entry name" value="folK"/>
    <property type="match status" value="1"/>
</dbReference>
<dbReference type="Pfam" id="PF01288">
    <property type="entry name" value="HPPK"/>
    <property type="match status" value="1"/>
</dbReference>
<evidence type="ECO:0000256" key="7">
    <source>
        <dbReference type="ARBA" id="ARBA00022909"/>
    </source>
</evidence>
<dbReference type="PANTHER" id="PTHR43071:SF2">
    <property type="entry name" value="2-AMINO-4-HYDROXY-6-HYDROXYMETHYLDIHYDROPTERIDINE PYROPHOSPHOKINASE"/>
    <property type="match status" value="1"/>
</dbReference>
<dbReference type="CDD" id="cd00483">
    <property type="entry name" value="HPPK"/>
    <property type="match status" value="1"/>
</dbReference>
<accession>A0A4Z0WC98</accession>
<dbReference type="GO" id="GO:0005524">
    <property type="term" value="F:ATP binding"/>
    <property type="evidence" value="ECO:0007669"/>
    <property type="project" value="UniProtKB-KW"/>
</dbReference>
<evidence type="ECO:0000256" key="3">
    <source>
        <dbReference type="ARBA" id="ARBA00022679"/>
    </source>
</evidence>
<dbReference type="PANTHER" id="PTHR43071">
    <property type="entry name" value="2-AMINO-4-HYDROXY-6-HYDROXYMETHYLDIHYDROPTERIDINE PYROPHOSPHOKINASE"/>
    <property type="match status" value="1"/>
</dbReference>
<keyword evidence="4" id="KW-0547">Nucleotide-binding</keyword>
<keyword evidence="5 9" id="KW-0418">Kinase</keyword>
<keyword evidence="6" id="KW-0067">ATP-binding</keyword>
<evidence type="ECO:0000256" key="2">
    <source>
        <dbReference type="ARBA" id="ARBA00013253"/>
    </source>
</evidence>
<evidence type="ECO:0000313" key="10">
    <source>
        <dbReference type="Proteomes" id="UP000297475"/>
    </source>
</evidence>
<evidence type="ECO:0000259" key="8">
    <source>
        <dbReference type="Pfam" id="PF01288"/>
    </source>
</evidence>
<protein>
    <recommendedName>
        <fullName evidence="2">2-amino-4-hydroxy-6-hydroxymethyldihydropteridine diphosphokinase</fullName>
        <ecNumber evidence="2">2.7.6.3</ecNumber>
    </recommendedName>
</protein>
<keyword evidence="10" id="KW-1185">Reference proteome</keyword>
<dbReference type="EMBL" id="SRMF01000005">
    <property type="protein sequence ID" value="TGG92495.1"/>
    <property type="molecule type" value="Genomic_DNA"/>
</dbReference>
<dbReference type="InterPro" id="IPR035907">
    <property type="entry name" value="Hppk_sf"/>
</dbReference>
<dbReference type="RefSeq" id="WP_135483828.1">
    <property type="nucleotide sequence ID" value="NZ_SRMF01000005.1"/>
</dbReference>
<evidence type="ECO:0000256" key="1">
    <source>
        <dbReference type="ARBA" id="ARBA00005051"/>
    </source>
</evidence>
<dbReference type="GO" id="GO:0046654">
    <property type="term" value="P:tetrahydrofolate biosynthetic process"/>
    <property type="evidence" value="ECO:0007669"/>
    <property type="project" value="UniProtKB-UniPathway"/>
</dbReference>
<dbReference type="UniPathway" id="UPA00077">
    <property type="reaction ID" value="UER00155"/>
</dbReference>
<keyword evidence="3 9" id="KW-0808">Transferase</keyword>
<feature type="domain" description="7,8-dihydro-6-hydroxymethylpterin-pyrophosphokinase" evidence="8">
    <location>
        <begin position="23"/>
        <end position="147"/>
    </location>
</feature>
<dbReference type="AlphaFoldDB" id="A0A4Z0WC98"/>
<sequence length="187" mass="20346">MSSHSSQAPRSVAKPSTAVEVLLGLGSNIRRDYHLQAGLAALRAEFGTVECSPFYESAAVGFAGSPFYNGVAAIRTELSVDELNRWLKALEDGFGRDRSQPKFSSRNLDVDILTCGDLHGWIEGVQLPRSEVFRHAFVLKPLADLRPQGQVPGEQRTWGELWAQIGDSLQPLHPVELAPLASSLPLG</sequence>
<dbReference type="InterPro" id="IPR000550">
    <property type="entry name" value="Hppk"/>
</dbReference>
<dbReference type="Gene3D" id="3.30.70.560">
    <property type="entry name" value="7,8-Dihydro-6-hydroxymethylpterin-pyrophosphokinase HPPK"/>
    <property type="match status" value="1"/>
</dbReference>
<dbReference type="GO" id="GO:0046656">
    <property type="term" value="P:folic acid biosynthetic process"/>
    <property type="evidence" value="ECO:0007669"/>
    <property type="project" value="UniProtKB-KW"/>
</dbReference>
<evidence type="ECO:0000313" key="9">
    <source>
        <dbReference type="EMBL" id="TGG92495.1"/>
    </source>
</evidence>
<keyword evidence="7" id="KW-0289">Folate biosynthesis</keyword>
<comment type="pathway">
    <text evidence="1">Cofactor biosynthesis; tetrahydrofolate biosynthesis; 2-amino-4-hydroxy-6-hydroxymethyl-7,8-dihydropteridine diphosphate from 7,8-dihydroneopterin triphosphate: step 4/4.</text>
</comment>
<dbReference type="EC" id="2.7.6.3" evidence="2"/>
<dbReference type="OrthoDB" id="9790168at2"/>
<dbReference type="GO" id="GO:0003848">
    <property type="term" value="F:2-amino-4-hydroxy-6-hydroxymethyldihydropteridine diphosphokinase activity"/>
    <property type="evidence" value="ECO:0007669"/>
    <property type="project" value="UniProtKB-EC"/>
</dbReference>
<comment type="caution">
    <text evidence="9">The sequence shown here is derived from an EMBL/GenBank/DDBJ whole genome shotgun (WGS) entry which is preliminary data.</text>
</comment>
<dbReference type="GO" id="GO:0016301">
    <property type="term" value="F:kinase activity"/>
    <property type="evidence" value="ECO:0007669"/>
    <property type="project" value="UniProtKB-KW"/>
</dbReference>
<dbReference type="Proteomes" id="UP000297475">
    <property type="component" value="Unassembled WGS sequence"/>
</dbReference>